<evidence type="ECO:0000256" key="1">
    <source>
        <dbReference type="SAM" id="MobiDB-lite"/>
    </source>
</evidence>
<keyword evidence="3" id="KW-1185">Reference proteome</keyword>
<dbReference type="EMBL" id="ML220134">
    <property type="protein sequence ID" value="TGZ79114.1"/>
    <property type="molecule type" value="Genomic_DNA"/>
</dbReference>
<dbReference type="OrthoDB" id="9909311at2759"/>
<dbReference type="AlphaFoldDB" id="A0A4V3SI82"/>
<reference evidence="2 3" key="1">
    <citation type="submission" date="2019-04" db="EMBL/GenBank/DDBJ databases">
        <title>Comparative genomics and transcriptomics to analyze fruiting body development in filamentous ascomycetes.</title>
        <authorList>
            <consortium name="DOE Joint Genome Institute"/>
            <person name="Lutkenhaus R."/>
            <person name="Traeger S."/>
            <person name="Breuer J."/>
            <person name="Kuo A."/>
            <person name="Lipzen A."/>
            <person name="Pangilinan J."/>
            <person name="Dilworth D."/>
            <person name="Sandor L."/>
            <person name="Poggeler S."/>
            <person name="Barry K."/>
            <person name="Grigoriev I.V."/>
            <person name="Nowrousian M."/>
        </authorList>
    </citation>
    <scope>NUCLEOTIDE SEQUENCE [LARGE SCALE GENOMIC DNA]</scope>
    <source>
        <strain evidence="2 3">CBS 389.68</strain>
    </source>
</reference>
<gene>
    <name evidence="2" type="ORF">EX30DRAFT_373257</name>
</gene>
<accession>A0A4V3SI82</accession>
<protein>
    <submittedName>
        <fullName evidence="2">Uncharacterized protein</fullName>
    </submittedName>
</protein>
<feature type="region of interest" description="Disordered" evidence="1">
    <location>
        <begin position="1"/>
        <end position="53"/>
    </location>
</feature>
<name>A0A4V3SI82_9PEZI</name>
<sequence>MEGVHTQQHDDYGVHPGWVDPLGNLQQQHPHAQPISPHGAHPQDFSHPPSHYGFVDATAFAPHHHHPHHDTSFRLQPAPMGIHQSYLALQQHPQTHWAQQLPGTPVTSTHQHYPVPQAIAPAPSLASAPLLSPTHNTGSTNTPRRTLTDSDRRKMCLYHEANPTVKQTEIGGRANFHIC</sequence>
<dbReference type="InParanoid" id="A0A4V3SI82"/>
<dbReference type="Gene3D" id="1.10.10.60">
    <property type="entry name" value="Homeodomain-like"/>
    <property type="match status" value="1"/>
</dbReference>
<proteinExistence type="predicted"/>
<dbReference type="Proteomes" id="UP000298138">
    <property type="component" value="Unassembled WGS sequence"/>
</dbReference>
<organism evidence="2 3">
    <name type="scientific">Ascodesmis nigricans</name>
    <dbReference type="NCBI Taxonomy" id="341454"/>
    <lineage>
        <taxon>Eukaryota</taxon>
        <taxon>Fungi</taxon>
        <taxon>Dikarya</taxon>
        <taxon>Ascomycota</taxon>
        <taxon>Pezizomycotina</taxon>
        <taxon>Pezizomycetes</taxon>
        <taxon>Pezizales</taxon>
        <taxon>Ascodesmidaceae</taxon>
        <taxon>Ascodesmis</taxon>
    </lineage>
</organism>
<dbReference type="STRING" id="341454.A0A4V3SI82"/>
<evidence type="ECO:0000313" key="3">
    <source>
        <dbReference type="Proteomes" id="UP000298138"/>
    </source>
</evidence>
<evidence type="ECO:0000313" key="2">
    <source>
        <dbReference type="EMBL" id="TGZ79114.1"/>
    </source>
</evidence>